<dbReference type="EMBL" id="ML975175">
    <property type="protein sequence ID" value="KAF1809130.1"/>
    <property type="molecule type" value="Genomic_DNA"/>
</dbReference>
<organism evidence="8">
    <name type="scientific">Eremomyces bilateralis CBS 781.70</name>
    <dbReference type="NCBI Taxonomy" id="1392243"/>
    <lineage>
        <taxon>Eukaryota</taxon>
        <taxon>Fungi</taxon>
        <taxon>Dikarya</taxon>
        <taxon>Ascomycota</taxon>
        <taxon>Pezizomycotina</taxon>
        <taxon>Dothideomycetes</taxon>
        <taxon>Dothideomycetes incertae sedis</taxon>
        <taxon>Eremomycetales</taxon>
        <taxon>Eremomycetaceae</taxon>
        <taxon>Eremomyces</taxon>
    </lineage>
</organism>
<evidence type="ECO:0000256" key="5">
    <source>
        <dbReference type="ARBA" id="ARBA00023242"/>
    </source>
</evidence>
<dbReference type="AlphaFoldDB" id="A0A6G1FTR3"/>
<dbReference type="PANTHER" id="PTHR31845:SF10">
    <property type="entry name" value="ZN(II)2CYS6 TRANSCRIPTION FACTOR (EUROFUNG)"/>
    <property type="match status" value="1"/>
</dbReference>
<feature type="region of interest" description="Disordered" evidence="6">
    <location>
        <begin position="1"/>
        <end position="22"/>
    </location>
</feature>
<feature type="domain" description="Zn(2)-C6 fungal-type" evidence="7">
    <location>
        <begin position="24"/>
        <end position="57"/>
    </location>
</feature>
<dbReference type="Gene3D" id="4.10.240.10">
    <property type="entry name" value="Zn(2)-C6 fungal-type DNA-binding domain"/>
    <property type="match status" value="1"/>
</dbReference>
<evidence type="ECO:0000313" key="10">
    <source>
        <dbReference type="RefSeq" id="XP_033530761.1"/>
    </source>
</evidence>
<dbReference type="PANTHER" id="PTHR31845">
    <property type="entry name" value="FINGER DOMAIN PROTEIN, PUTATIVE-RELATED"/>
    <property type="match status" value="1"/>
</dbReference>
<dbReference type="Proteomes" id="UP000504638">
    <property type="component" value="Unplaced"/>
</dbReference>
<name>A0A6G1FTR3_9PEZI</name>
<evidence type="ECO:0000313" key="8">
    <source>
        <dbReference type="EMBL" id="KAF1809130.1"/>
    </source>
</evidence>
<keyword evidence="5" id="KW-0539">Nucleus</keyword>
<dbReference type="SUPFAM" id="SSF57701">
    <property type="entry name" value="Zn2/Cys6 DNA-binding domain"/>
    <property type="match status" value="1"/>
</dbReference>
<dbReference type="SMART" id="SM00066">
    <property type="entry name" value="GAL4"/>
    <property type="match status" value="1"/>
</dbReference>
<dbReference type="GO" id="GO:0000976">
    <property type="term" value="F:transcription cis-regulatory region binding"/>
    <property type="evidence" value="ECO:0007669"/>
    <property type="project" value="TreeGrafter"/>
</dbReference>
<comment type="subcellular location">
    <subcellularLocation>
        <location evidence="1">Nucleus</location>
    </subcellularLocation>
</comment>
<dbReference type="CDD" id="cd00067">
    <property type="entry name" value="GAL4"/>
    <property type="match status" value="1"/>
</dbReference>
<reference evidence="10" key="3">
    <citation type="submission" date="2025-04" db="UniProtKB">
        <authorList>
            <consortium name="RefSeq"/>
        </authorList>
    </citation>
    <scope>IDENTIFICATION</scope>
    <source>
        <strain evidence="10">CBS 781.70</strain>
    </source>
</reference>
<evidence type="ECO:0000313" key="9">
    <source>
        <dbReference type="Proteomes" id="UP000504638"/>
    </source>
</evidence>
<dbReference type="OrthoDB" id="5226580at2759"/>
<evidence type="ECO:0000256" key="6">
    <source>
        <dbReference type="SAM" id="MobiDB-lite"/>
    </source>
</evidence>
<keyword evidence="2" id="KW-0805">Transcription regulation</keyword>
<evidence type="ECO:0000256" key="3">
    <source>
        <dbReference type="ARBA" id="ARBA00023125"/>
    </source>
</evidence>
<gene>
    <name evidence="8 10" type="ORF">P152DRAFT_495064</name>
</gene>
<sequence length="640" mass="71032">MTDESAGIGKPTGPLSAGNRGPTACRTCAVAKAKCVPQAGEQGSRKCTRCERLNKECTLQTPKPRAKGTKKSTRVARLEQKLDDITNLLTTTQSNTSNVDSTPSQVPLTPESNGRSQEASELGHSRIISTAPKHDYQKGISTSSLSMEDADALLRFYQSHMTAHFPFVVIPPNTTAAVLKERRPLLFKGIMMAASYRNVELQQAFGTEIREYIASTMFQRGERSFDHLQGLLIAIAWYHFHLGRSRQMTNFVHLALALTTDLEINKTGTAYDRHRAVVCGFNLFPDPAERGDQRSLEERRALLGCFYVTSILSVNVKHTDIMKFTRYMDDCCRVLLEKQEYPTDYFLVQLVKIQRIALCMQNTLPLDCLDPPSPLTSSIGMSLKAFESELEQLKASLPANIQSHLLFTLHYRIVRLFMYEIGFNPELSEQHISITYFPPVLSRPGILSACLDATRDLLQTILEIPHSDYFLMTYASWAQVAHAIIVLTKLCLSKIDGWDNIEAEKQINFLFLIDELIDRLQTAVRDAAIHPSPHGELDVFTRVIPQMRLLKQLYRAQRERMTGVIAPGSASNLGATPGIAGDTPGTYGMNMAGQAGVGATPGGLDPMGVPMMGAGSGSLFDFFDDAYWRETFTDFGSGVQ</sequence>
<feature type="compositionally biased region" description="Low complexity" evidence="6">
    <location>
        <begin position="89"/>
        <end position="98"/>
    </location>
</feature>
<protein>
    <recommendedName>
        <fullName evidence="7">Zn(2)-C6 fungal-type domain-containing protein</fullName>
    </recommendedName>
</protein>
<dbReference type="GeneID" id="54422801"/>
<dbReference type="InterPro" id="IPR051089">
    <property type="entry name" value="prtT"/>
</dbReference>
<reference evidence="10" key="2">
    <citation type="submission" date="2020-04" db="EMBL/GenBank/DDBJ databases">
        <authorList>
            <consortium name="NCBI Genome Project"/>
        </authorList>
    </citation>
    <scope>NUCLEOTIDE SEQUENCE</scope>
    <source>
        <strain evidence="10">CBS 781.70</strain>
    </source>
</reference>
<dbReference type="RefSeq" id="XP_033530761.1">
    <property type="nucleotide sequence ID" value="XM_033682231.1"/>
</dbReference>
<evidence type="ECO:0000256" key="4">
    <source>
        <dbReference type="ARBA" id="ARBA00023163"/>
    </source>
</evidence>
<accession>A0A6G1FTR3</accession>
<dbReference type="GO" id="GO:0000981">
    <property type="term" value="F:DNA-binding transcription factor activity, RNA polymerase II-specific"/>
    <property type="evidence" value="ECO:0007669"/>
    <property type="project" value="InterPro"/>
</dbReference>
<evidence type="ECO:0000259" key="7">
    <source>
        <dbReference type="PROSITE" id="PS00463"/>
    </source>
</evidence>
<dbReference type="InterPro" id="IPR001138">
    <property type="entry name" value="Zn2Cys6_DnaBD"/>
</dbReference>
<evidence type="ECO:0000256" key="2">
    <source>
        <dbReference type="ARBA" id="ARBA00023015"/>
    </source>
</evidence>
<reference evidence="8 10" key="1">
    <citation type="submission" date="2020-01" db="EMBL/GenBank/DDBJ databases">
        <authorList>
            <consortium name="DOE Joint Genome Institute"/>
            <person name="Haridas S."/>
            <person name="Albert R."/>
            <person name="Binder M."/>
            <person name="Bloem J."/>
            <person name="Labutti K."/>
            <person name="Salamov A."/>
            <person name="Andreopoulos B."/>
            <person name="Baker S.E."/>
            <person name="Barry K."/>
            <person name="Bills G."/>
            <person name="Bluhm B.H."/>
            <person name="Cannon C."/>
            <person name="Castanera R."/>
            <person name="Culley D.E."/>
            <person name="Daum C."/>
            <person name="Ezra D."/>
            <person name="Gonzalez J.B."/>
            <person name="Henrissat B."/>
            <person name="Kuo A."/>
            <person name="Liang C."/>
            <person name="Lipzen A."/>
            <person name="Lutzoni F."/>
            <person name="Magnuson J."/>
            <person name="Mondo S."/>
            <person name="Nolan M."/>
            <person name="Ohm R."/>
            <person name="Pangilinan J."/>
            <person name="Park H.-J."/>
            <person name="Ramirez L."/>
            <person name="Alfaro M."/>
            <person name="Sun H."/>
            <person name="Tritt A."/>
            <person name="Yoshinaga Y."/>
            <person name="Zwiers L.-H."/>
            <person name="Turgeon B.G."/>
            <person name="Goodwin S.B."/>
            <person name="Spatafora J.W."/>
            <person name="Crous P.W."/>
            <person name="Grigoriev I.V."/>
        </authorList>
    </citation>
    <scope>NUCLEOTIDE SEQUENCE</scope>
    <source>
        <strain evidence="8 10">CBS 781.70</strain>
    </source>
</reference>
<feature type="compositionally biased region" description="Polar residues" evidence="6">
    <location>
        <begin position="99"/>
        <end position="119"/>
    </location>
</feature>
<keyword evidence="3" id="KW-0238">DNA-binding</keyword>
<dbReference type="PROSITE" id="PS00463">
    <property type="entry name" value="ZN2_CY6_FUNGAL_1"/>
    <property type="match status" value="1"/>
</dbReference>
<keyword evidence="4" id="KW-0804">Transcription</keyword>
<proteinExistence type="predicted"/>
<dbReference type="GO" id="GO:0008270">
    <property type="term" value="F:zinc ion binding"/>
    <property type="evidence" value="ECO:0007669"/>
    <property type="project" value="InterPro"/>
</dbReference>
<keyword evidence="9" id="KW-1185">Reference proteome</keyword>
<evidence type="ECO:0000256" key="1">
    <source>
        <dbReference type="ARBA" id="ARBA00004123"/>
    </source>
</evidence>
<dbReference type="GO" id="GO:0005634">
    <property type="term" value="C:nucleus"/>
    <property type="evidence" value="ECO:0007669"/>
    <property type="project" value="UniProtKB-SubCell"/>
</dbReference>
<dbReference type="InterPro" id="IPR036864">
    <property type="entry name" value="Zn2-C6_fun-type_DNA-bd_sf"/>
</dbReference>
<feature type="region of interest" description="Disordered" evidence="6">
    <location>
        <begin position="89"/>
        <end position="133"/>
    </location>
</feature>
<dbReference type="CDD" id="cd12148">
    <property type="entry name" value="fungal_TF_MHR"/>
    <property type="match status" value="1"/>
</dbReference>